<feature type="transmembrane region" description="Helical" evidence="10">
    <location>
        <begin position="51"/>
        <end position="76"/>
    </location>
</feature>
<dbReference type="EMBL" id="JBGORX010000001">
    <property type="protein sequence ID" value="MFJ1267054.1"/>
    <property type="molecule type" value="Genomic_DNA"/>
</dbReference>
<dbReference type="InterPro" id="IPR000326">
    <property type="entry name" value="PAP2/HPO"/>
</dbReference>
<evidence type="ECO:0000256" key="8">
    <source>
        <dbReference type="ARBA" id="ARBA00032707"/>
    </source>
</evidence>
<evidence type="ECO:0000256" key="4">
    <source>
        <dbReference type="ARBA" id="ARBA00022692"/>
    </source>
</evidence>
<comment type="caution">
    <text evidence="12">The sequence shown here is derived from an EMBL/GenBank/DDBJ whole genome shotgun (WGS) entry which is preliminary data.</text>
</comment>
<evidence type="ECO:0000256" key="2">
    <source>
        <dbReference type="ARBA" id="ARBA00012374"/>
    </source>
</evidence>
<evidence type="ECO:0000256" key="3">
    <source>
        <dbReference type="ARBA" id="ARBA00022475"/>
    </source>
</evidence>
<feature type="transmembrane region" description="Helical" evidence="10">
    <location>
        <begin position="158"/>
        <end position="178"/>
    </location>
</feature>
<keyword evidence="3" id="KW-1003">Cell membrane</keyword>
<sequence>MTQFEKTFEFMKKPWVILLYAILVILSYIFVDKDLATYFHQLDLRTNIHILSIMTAFGQWIAYIVLFLAAALYFRYVRTNPVFEARAWYLLGCVFIANLVCFVLKVALSRARPDLLFSSNEFGFYWFQMGKYYWSFPSGHTTTVVSLAVGLGVLFPRYFYAVLGAALLVAASRVLLYYHYLSDVMTGFYLTMLVVGFYTHYLKQKNWFEEKGCIDAMPLILSGQRS</sequence>
<comment type="subcellular location">
    <subcellularLocation>
        <location evidence="1">Cell membrane</location>
        <topology evidence="1">Multi-pass membrane protein</topology>
    </subcellularLocation>
</comment>
<evidence type="ECO:0000256" key="7">
    <source>
        <dbReference type="ARBA" id="ARBA00023136"/>
    </source>
</evidence>
<dbReference type="PANTHER" id="PTHR14969:SF62">
    <property type="entry name" value="DECAPRENYLPHOSPHORYL-5-PHOSPHORIBOSE PHOSPHATASE RV3807C-RELATED"/>
    <property type="match status" value="1"/>
</dbReference>
<evidence type="ECO:0000256" key="5">
    <source>
        <dbReference type="ARBA" id="ARBA00022801"/>
    </source>
</evidence>
<proteinExistence type="predicted"/>
<reference evidence="12 13" key="1">
    <citation type="submission" date="2024-08" db="EMBL/GenBank/DDBJ databases">
        <title>Draft Genome Sequence of Legionella lytica strain DSB2004, Isolated From a Fire Sprinkler System.</title>
        <authorList>
            <person name="Everhart A.D."/>
            <person name="Kidane D.T."/>
            <person name="Farone A.L."/>
            <person name="Farone M.B."/>
        </authorList>
    </citation>
    <scope>NUCLEOTIDE SEQUENCE [LARGE SCALE GENOMIC DNA]</scope>
    <source>
        <strain evidence="12 13">DSB2004</strain>
    </source>
</reference>
<dbReference type="Proteomes" id="UP001615550">
    <property type="component" value="Unassembled WGS sequence"/>
</dbReference>
<evidence type="ECO:0000256" key="10">
    <source>
        <dbReference type="SAM" id="Phobius"/>
    </source>
</evidence>
<dbReference type="Gene3D" id="1.20.144.10">
    <property type="entry name" value="Phosphatidic acid phosphatase type 2/haloperoxidase"/>
    <property type="match status" value="1"/>
</dbReference>
<dbReference type="SUPFAM" id="SSF48317">
    <property type="entry name" value="Acid phosphatase/Vanadium-dependent haloperoxidase"/>
    <property type="match status" value="1"/>
</dbReference>
<dbReference type="Pfam" id="PF01569">
    <property type="entry name" value="PAP2"/>
    <property type="match status" value="1"/>
</dbReference>
<dbReference type="SMART" id="SM00014">
    <property type="entry name" value="acidPPc"/>
    <property type="match status" value="1"/>
</dbReference>
<evidence type="ECO:0000256" key="6">
    <source>
        <dbReference type="ARBA" id="ARBA00022989"/>
    </source>
</evidence>
<dbReference type="RefSeq" id="WP_400185554.1">
    <property type="nucleotide sequence ID" value="NZ_JBGORX010000001.1"/>
</dbReference>
<name>A0ABW8D315_9GAMM</name>
<evidence type="ECO:0000259" key="11">
    <source>
        <dbReference type="SMART" id="SM00014"/>
    </source>
</evidence>
<dbReference type="InterPro" id="IPR036938">
    <property type="entry name" value="PAP2/HPO_sf"/>
</dbReference>
<evidence type="ECO:0000256" key="9">
    <source>
        <dbReference type="ARBA" id="ARBA00047594"/>
    </source>
</evidence>
<organism evidence="12 13">
    <name type="scientific">Legionella lytica</name>
    <dbReference type="NCBI Taxonomy" id="96232"/>
    <lineage>
        <taxon>Bacteria</taxon>
        <taxon>Pseudomonadati</taxon>
        <taxon>Pseudomonadota</taxon>
        <taxon>Gammaproteobacteria</taxon>
        <taxon>Legionellales</taxon>
        <taxon>Legionellaceae</taxon>
        <taxon>Legionella</taxon>
    </lineage>
</organism>
<feature type="transmembrane region" description="Helical" evidence="10">
    <location>
        <begin position="15"/>
        <end position="31"/>
    </location>
</feature>
<keyword evidence="13" id="KW-1185">Reference proteome</keyword>
<comment type="catalytic activity">
    <reaction evidence="9">
        <text>di-trans,octa-cis-undecaprenyl diphosphate + H2O = di-trans,octa-cis-undecaprenyl phosphate + phosphate + H(+)</text>
        <dbReference type="Rhea" id="RHEA:28094"/>
        <dbReference type="ChEBI" id="CHEBI:15377"/>
        <dbReference type="ChEBI" id="CHEBI:15378"/>
        <dbReference type="ChEBI" id="CHEBI:43474"/>
        <dbReference type="ChEBI" id="CHEBI:58405"/>
        <dbReference type="ChEBI" id="CHEBI:60392"/>
        <dbReference type="EC" id="3.6.1.27"/>
    </reaction>
</comment>
<gene>
    <name evidence="12" type="ORF">ACD661_00625</name>
</gene>
<accession>A0ABW8D315</accession>
<feature type="transmembrane region" description="Helical" evidence="10">
    <location>
        <begin position="184"/>
        <end position="202"/>
    </location>
</feature>
<evidence type="ECO:0000256" key="1">
    <source>
        <dbReference type="ARBA" id="ARBA00004651"/>
    </source>
</evidence>
<protein>
    <recommendedName>
        <fullName evidence="2">undecaprenyl-diphosphate phosphatase</fullName>
        <ecNumber evidence="2">3.6.1.27</ecNumber>
    </recommendedName>
    <alternativeName>
        <fullName evidence="8">Undecaprenyl pyrophosphate phosphatase</fullName>
    </alternativeName>
</protein>
<evidence type="ECO:0000313" key="12">
    <source>
        <dbReference type="EMBL" id="MFJ1267054.1"/>
    </source>
</evidence>
<keyword evidence="5" id="KW-0378">Hydrolase</keyword>
<dbReference type="PANTHER" id="PTHR14969">
    <property type="entry name" value="SPHINGOSINE-1-PHOSPHATE PHOSPHOHYDROLASE"/>
    <property type="match status" value="1"/>
</dbReference>
<keyword evidence="4 10" id="KW-0812">Transmembrane</keyword>
<dbReference type="EC" id="3.6.1.27" evidence="2"/>
<keyword evidence="6 10" id="KW-1133">Transmembrane helix</keyword>
<evidence type="ECO:0000313" key="13">
    <source>
        <dbReference type="Proteomes" id="UP001615550"/>
    </source>
</evidence>
<feature type="transmembrane region" description="Helical" evidence="10">
    <location>
        <begin position="88"/>
        <end position="108"/>
    </location>
</feature>
<keyword evidence="7 10" id="KW-0472">Membrane</keyword>
<feature type="transmembrane region" description="Helical" evidence="10">
    <location>
        <begin position="132"/>
        <end position="151"/>
    </location>
</feature>
<feature type="domain" description="Phosphatidic acid phosphatase type 2/haloperoxidase" evidence="11">
    <location>
        <begin position="90"/>
        <end position="199"/>
    </location>
</feature>